<organism evidence="1 2">
    <name type="scientific">Morus notabilis</name>
    <dbReference type="NCBI Taxonomy" id="981085"/>
    <lineage>
        <taxon>Eukaryota</taxon>
        <taxon>Viridiplantae</taxon>
        <taxon>Streptophyta</taxon>
        <taxon>Embryophyta</taxon>
        <taxon>Tracheophyta</taxon>
        <taxon>Spermatophyta</taxon>
        <taxon>Magnoliopsida</taxon>
        <taxon>eudicotyledons</taxon>
        <taxon>Gunneridae</taxon>
        <taxon>Pentapetalae</taxon>
        <taxon>rosids</taxon>
        <taxon>fabids</taxon>
        <taxon>Rosales</taxon>
        <taxon>Moraceae</taxon>
        <taxon>Moreae</taxon>
        <taxon>Morus</taxon>
    </lineage>
</organism>
<reference evidence="2" key="1">
    <citation type="submission" date="2013-01" db="EMBL/GenBank/DDBJ databases">
        <title>Draft Genome Sequence of a Mulberry Tree, Morus notabilis C.K. Schneid.</title>
        <authorList>
            <person name="He N."/>
            <person name="Zhao S."/>
        </authorList>
    </citation>
    <scope>NUCLEOTIDE SEQUENCE</scope>
</reference>
<evidence type="ECO:0000313" key="1">
    <source>
        <dbReference type="EMBL" id="EXB36811.1"/>
    </source>
</evidence>
<gene>
    <name evidence="1" type="ORF">L484_007873</name>
</gene>
<dbReference type="Proteomes" id="UP000030645">
    <property type="component" value="Unassembled WGS sequence"/>
</dbReference>
<sequence>MIKSGGKVQFRRPYEDKEWTERRRRWRSVGVKERGCAVFCFSPVDRAGENEIFFSLVFGERIYQGKARISDRIITALGHEKFKSELRLILF</sequence>
<protein>
    <submittedName>
        <fullName evidence="1">Uncharacterized protein</fullName>
    </submittedName>
</protein>
<keyword evidence="2" id="KW-1185">Reference proteome</keyword>
<name>W9QG22_9ROSA</name>
<dbReference type="AlphaFoldDB" id="W9QG22"/>
<accession>W9QG22</accession>
<evidence type="ECO:0000313" key="2">
    <source>
        <dbReference type="Proteomes" id="UP000030645"/>
    </source>
</evidence>
<dbReference type="EMBL" id="KE343596">
    <property type="protein sequence ID" value="EXB36811.1"/>
    <property type="molecule type" value="Genomic_DNA"/>
</dbReference>
<proteinExistence type="predicted"/>